<evidence type="ECO:0000256" key="1">
    <source>
        <dbReference type="ARBA" id="ARBA00004323"/>
    </source>
</evidence>
<evidence type="ECO:0000256" key="8">
    <source>
        <dbReference type="ARBA" id="ARBA00022968"/>
    </source>
</evidence>
<evidence type="ECO:0000256" key="9">
    <source>
        <dbReference type="ARBA" id="ARBA00022989"/>
    </source>
</evidence>
<dbReference type="InterPro" id="IPR043538">
    <property type="entry name" value="XYLT"/>
</dbReference>
<comment type="subcellular location">
    <subcellularLocation>
        <location evidence="2">Endoplasmic reticulum membrane</location>
        <topology evidence="2">Single-pass type II membrane protein</topology>
    </subcellularLocation>
    <subcellularLocation>
        <location evidence="1">Golgi apparatus membrane</location>
        <topology evidence="1">Single-pass type II membrane protein</topology>
    </subcellularLocation>
</comment>
<organism evidence="15 16">
    <name type="scientific">Dysgonomonas alginatilytica</name>
    <dbReference type="NCBI Taxonomy" id="1605892"/>
    <lineage>
        <taxon>Bacteria</taxon>
        <taxon>Pseudomonadati</taxon>
        <taxon>Bacteroidota</taxon>
        <taxon>Bacteroidia</taxon>
        <taxon>Bacteroidales</taxon>
        <taxon>Dysgonomonadaceae</taxon>
        <taxon>Dysgonomonas</taxon>
    </lineage>
</organism>
<reference evidence="15 16" key="1">
    <citation type="submission" date="2018-03" db="EMBL/GenBank/DDBJ databases">
        <title>Genomic Encyclopedia of Archaeal and Bacterial Type Strains, Phase II (KMG-II): from individual species to whole genera.</title>
        <authorList>
            <person name="Goeker M."/>
        </authorList>
    </citation>
    <scope>NUCLEOTIDE SEQUENCE [LARGE SCALE GENOMIC DNA]</scope>
    <source>
        <strain evidence="15 16">DSM 100214</strain>
    </source>
</reference>
<keyword evidence="7" id="KW-0256">Endoplasmic reticulum</keyword>
<evidence type="ECO:0000256" key="6">
    <source>
        <dbReference type="ARBA" id="ARBA00022723"/>
    </source>
</evidence>
<keyword evidence="9" id="KW-1133">Transmembrane helix</keyword>
<dbReference type="GO" id="GO:0046872">
    <property type="term" value="F:metal ion binding"/>
    <property type="evidence" value="ECO:0007669"/>
    <property type="project" value="UniProtKB-KW"/>
</dbReference>
<protein>
    <recommendedName>
        <fullName evidence="14">Peptide O-xylosyltransferase</fullName>
    </recommendedName>
</protein>
<evidence type="ECO:0000256" key="11">
    <source>
        <dbReference type="ARBA" id="ARBA00023136"/>
    </source>
</evidence>
<proteinExistence type="predicted"/>
<keyword evidence="6" id="KW-0479">Metal-binding</keyword>
<dbReference type="GO" id="GO:0050650">
    <property type="term" value="P:chondroitin sulfate proteoglycan biosynthetic process"/>
    <property type="evidence" value="ECO:0007669"/>
    <property type="project" value="TreeGrafter"/>
</dbReference>
<gene>
    <name evidence="15" type="ORF">CLV62_10242</name>
</gene>
<keyword evidence="3" id="KW-0328">Glycosyltransferase</keyword>
<keyword evidence="11" id="KW-0472">Membrane</keyword>
<evidence type="ECO:0000256" key="5">
    <source>
        <dbReference type="ARBA" id="ARBA00022692"/>
    </source>
</evidence>
<evidence type="ECO:0000256" key="3">
    <source>
        <dbReference type="ARBA" id="ARBA00022676"/>
    </source>
</evidence>
<keyword evidence="12" id="KW-1015">Disulfide bond</keyword>
<comment type="caution">
    <text evidence="15">The sequence shown here is derived from an EMBL/GenBank/DDBJ whole genome shotgun (WGS) entry which is preliminary data.</text>
</comment>
<keyword evidence="5" id="KW-0812">Transmembrane</keyword>
<sequence length="289" mass="34597">MNEVAILIMAHKNQEQLELLINNLIGDFDLYIHIDTKSTIDKDELVAKYPDVKFYSQYNIIWSGYNQILCPHFLFSEAYKNKYRFYILISAQDLPLISNEAIKRRLKEEDISYVVSDKLPLPQWKFNGGFDRVQLFWESDIVGNRVLDRLKRKVICNIKKNQRKYNLRRPLYKDLEYYGGSTWFILRHDAVEHLLYFTERNPKYLKTFKYSFCADELWLQTILATSDCETKNEHITYLDWGKGPEHPRTLRIDDYDTIINSSHFFARKFDLEVDKEVVHKILERRNSIT</sequence>
<dbReference type="GO" id="GO:0016020">
    <property type="term" value="C:membrane"/>
    <property type="evidence" value="ECO:0007669"/>
    <property type="project" value="InterPro"/>
</dbReference>
<evidence type="ECO:0000256" key="10">
    <source>
        <dbReference type="ARBA" id="ARBA00023034"/>
    </source>
</evidence>
<keyword evidence="13" id="KW-0325">Glycoprotein</keyword>
<evidence type="ECO:0000256" key="12">
    <source>
        <dbReference type="ARBA" id="ARBA00023157"/>
    </source>
</evidence>
<evidence type="ECO:0000256" key="7">
    <source>
        <dbReference type="ARBA" id="ARBA00022824"/>
    </source>
</evidence>
<dbReference type="Proteomes" id="UP000247973">
    <property type="component" value="Unassembled WGS sequence"/>
</dbReference>
<dbReference type="OrthoDB" id="7943907at2"/>
<dbReference type="GO" id="GO:0015012">
    <property type="term" value="P:heparan sulfate proteoglycan biosynthetic process"/>
    <property type="evidence" value="ECO:0007669"/>
    <property type="project" value="TreeGrafter"/>
</dbReference>
<keyword evidence="4" id="KW-0808">Transferase</keyword>
<dbReference type="PANTHER" id="PTHR46025:SF3">
    <property type="entry name" value="XYLOSYLTRANSFERASE OXT"/>
    <property type="match status" value="1"/>
</dbReference>
<dbReference type="Pfam" id="PF02485">
    <property type="entry name" value="Branch"/>
    <property type="match status" value="1"/>
</dbReference>
<accession>A0A2V3PTV0</accession>
<name>A0A2V3PTV0_9BACT</name>
<dbReference type="EMBL" id="QICL01000002">
    <property type="protein sequence ID" value="PXV68012.1"/>
    <property type="molecule type" value="Genomic_DNA"/>
</dbReference>
<keyword evidence="10" id="KW-0333">Golgi apparatus</keyword>
<dbReference type="AlphaFoldDB" id="A0A2V3PTV0"/>
<dbReference type="PANTHER" id="PTHR46025">
    <property type="entry name" value="XYLOSYLTRANSFERASE OXT"/>
    <property type="match status" value="1"/>
</dbReference>
<evidence type="ECO:0000256" key="13">
    <source>
        <dbReference type="ARBA" id="ARBA00023180"/>
    </source>
</evidence>
<keyword evidence="16" id="KW-1185">Reference proteome</keyword>
<keyword evidence="8" id="KW-0735">Signal-anchor</keyword>
<dbReference type="GO" id="GO:0030158">
    <property type="term" value="F:protein xylosyltransferase activity"/>
    <property type="evidence" value="ECO:0007669"/>
    <property type="project" value="InterPro"/>
</dbReference>
<evidence type="ECO:0000256" key="4">
    <source>
        <dbReference type="ARBA" id="ARBA00022679"/>
    </source>
</evidence>
<evidence type="ECO:0000313" key="16">
    <source>
        <dbReference type="Proteomes" id="UP000247973"/>
    </source>
</evidence>
<evidence type="ECO:0000256" key="14">
    <source>
        <dbReference type="ARBA" id="ARBA00042865"/>
    </source>
</evidence>
<evidence type="ECO:0000256" key="2">
    <source>
        <dbReference type="ARBA" id="ARBA00004648"/>
    </source>
</evidence>
<dbReference type="InterPro" id="IPR003406">
    <property type="entry name" value="Glyco_trans_14"/>
</dbReference>
<evidence type="ECO:0000313" key="15">
    <source>
        <dbReference type="EMBL" id="PXV68012.1"/>
    </source>
</evidence>